<proteinExistence type="predicted"/>
<evidence type="ECO:0000256" key="2">
    <source>
        <dbReference type="SAM" id="SignalP"/>
    </source>
</evidence>
<evidence type="ECO:0000256" key="1">
    <source>
        <dbReference type="SAM" id="MobiDB-lite"/>
    </source>
</evidence>
<sequence length="236" mass="25642">MSLLRRLPAARPLRTMSGVLAVTGASALLGGCVEAGEPQSAGHASVAPAPVRLWPEKPPAPRPAPDWYGPEEPTPLPGLPEVPSGDIRQLDADSVVAAQIAADARRQRPAFDENMQKRISRCSAEPDQCPVRTPEYKDLTGDGKDELIIGIEERQHALVLWVYRIRNGAVTQILNTVGRVLSVEVADGDLVMRESSDSAGYEARTVFSWDSAHQIMMSKEMEYDRKTLAPSPEPGQ</sequence>
<keyword evidence="4" id="KW-1185">Reference proteome</keyword>
<protein>
    <submittedName>
        <fullName evidence="3">Lipoprotein</fullName>
    </submittedName>
</protein>
<dbReference type="EMBL" id="BMTF01000014">
    <property type="protein sequence ID" value="GGV89040.1"/>
    <property type="molecule type" value="Genomic_DNA"/>
</dbReference>
<name>A0ABQ2W3F4_9ACTN</name>
<dbReference type="PROSITE" id="PS51257">
    <property type="entry name" value="PROKAR_LIPOPROTEIN"/>
    <property type="match status" value="1"/>
</dbReference>
<evidence type="ECO:0000313" key="4">
    <source>
        <dbReference type="Proteomes" id="UP000660675"/>
    </source>
</evidence>
<comment type="caution">
    <text evidence="3">The sequence shown here is derived from an EMBL/GenBank/DDBJ whole genome shotgun (WGS) entry which is preliminary data.</text>
</comment>
<accession>A0ABQ2W3F4</accession>
<feature type="signal peptide" evidence="2">
    <location>
        <begin position="1"/>
        <end position="21"/>
    </location>
</feature>
<evidence type="ECO:0000313" key="3">
    <source>
        <dbReference type="EMBL" id="GGV89040.1"/>
    </source>
</evidence>
<reference evidence="4" key="1">
    <citation type="journal article" date="2019" name="Int. J. Syst. Evol. Microbiol.">
        <title>The Global Catalogue of Microorganisms (GCM) 10K type strain sequencing project: providing services to taxonomists for standard genome sequencing and annotation.</title>
        <authorList>
            <consortium name="The Broad Institute Genomics Platform"/>
            <consortium name="The Broad Institute Genome Sequencing Center for Infectious Disease"/>
            <person name="Wu L."/>
            <person name="Ma J."/>
        </authorList>
    </citation>
    <scope>NUCLEOTIDE SEQUENCE [LARGE SCALE GENOMIC DNA]</scope>
    <source>
        <strain evidence="4">JCM 4376</strain>
    </source>
</reference>
<gene>
    <name evidence="3" type="ORF">GCM10015535_41690</name>
</gene>
<organism evidence="3 4">
    <name type="scientific">Streptomyces gelaticus</name>
    <dbReference type="NCBI Taxonomy" id="285446"/>
    <lineage>
        <taxon>Bacteria</taxon>
        <taxon>Bacillati</taxon>
        <taxon>Actinomycetota</taxon>
        <taxon>Actinomycetes</taxon>
        <taxon>Kitasatosporales</taxon>
        <taxon>Streptomycetaceae</taxon>
        <taxon>Streptomyces</taxon>
    </lineage>
</organism>
<dbReference type="Proteomes" id="UP000660675">
    <property type="component" value="Unassembled WGS sequence"/>
</dbReference>
<feature type="region of interest" description="Disordered" evidence="1">
    <location>
        <begin position="52"/>
        <end position="85"/>
    </location>
</feature>
<keyword evidence="2" id="KW-0732">Signal</keyword>
<feature type="chain" id="PRO_5046770221" evidence="2">
    <location>
        <begin position="22"/>
        <end position="236"/>
    </location>
</feature>
<keyword evidence="3" id="KW-0449">Lipoprotein</keyword>